<keyword evidence="1" id="KW-0472">Membrane</keyword>
<dbReference type="InterPro" id="IPR025140">
    <property type="entry name" value="Holin_2-3"/>
</dbReference>
<dbReference type="STRING" id="883.DvMF_1275"/>
<name>B8DLG2_NITV9</name>
<organism evidence="2">
    <name type="scientific">Nitratidesulfovibrio vulgaris (strain DSM 19637 / Miyazaki F)</name>
    <name type="common">Desulfovibrio vulgaris</name>
    <dbReference type="NCBI Taxonomy" id="883"/>
    <lineage>
        <taxon>Bacteria</taxon>
        <taxon>Pseudomonadati</taxon>
        <taxon>Thermodesulfobacteriota</taxon>
        <taxon>Desulfovibrionia</taxon>
        <taxon>Desulfovibrionales</taxon>
        <taxon>Desulfovibrionaceae</taxon>
        <taxon>Nitratidesulfovibrio</taxon>
    </lineage>
</organism>
<feature type="transmembrane region" description="Helical" evidence="1">
    <location>
        <begin position="101"/>
        <end position="129"/>
    </location>
</feature>
<proteinExistence type="predicted"/>
<accession>B8DLG2</accession>
<protein>
    <recommendedName>
        <fullName evidence="3">Holin</fullName>
    </recommendedName>
</protein>
<dbReference type="OrthoDB" id="8688566at2"/>
<evidence type="ECO:0008006" key="3">
    <source>
        <dbReference type="Google" id="ProtNLM"/>
    </source>
</evidence>
<evidence type="ECO:0000256" key="1">
    <source>
        <dbReference type="SAM" id="Phobius"/>
    </source>
</evidence>
<dbReference type="AlphaFoldDB" id="B8DLG2"/>
<keyword evidence="1" id="KW-0812">Transmembrane</keyword>
<gene>
    <name evidence="2" type="ordered locus">DvMF_1275</name>
</gene>
<dbReference type="EMBL" id="CP001197">
    <property type="protein sequence ID" value="ACL08224.1"/>
    <property type="molecule type" value="Genomic_DNA"/>
</dbReference>
<dbReference type="KEGG" id="dvm:DvMF_1275"/>
<evidence type="ECO:0000313" key="2">
    <source>
        <dbReference type="EMBL" id="ACL08224.1"/>
    </source>
</evidence>
<reference evidence="2" key="1">
    <citation type="submission" date="2008-10" db="EMBL/GenBank/DDBJ databases">
        <title>Complete sequence of Desulfovibrio vulgaris str. 'Miyazaki F'.</title>
        <authorList>
            <person name="Lucas S."/>
            <person name="Copeland A."/>
            <person name="Lapidus A."/>
            <person name="Glavina del Rio T."/>
            <person name="Dalin E."/>
            <person name="Tice H."/>
            <person name="Bruce D."/>
            <person name="Goodwin L."/>
            <person name="Pitluck S."/>
            <person name="Sims D."/>
            <person name="Brettin T."/>
            <person name="Detter J.C."/>
            <person name="Han C."/>
            <person name="Larimer F."/>
            <person name="Land M."/>
            <person name="Hauser L."/>
            <person name="Kyrpides N."/>
            <person name="Mikhailova N."/>
            <person name="Hazen T.C."/>
            <person name="Richardson P."/>
        </authorList>
    </citation>
    <scope>NUCLEOTIDE SEQUENCE</scope>
    <source>
        <strain evidence="2">Miyazaki F</strain>
    </source>
</reference>
<sequence>MRFTPRKLPRFRPPRMGWCMALAVVLLLGVARFAPQNLPVIMYKGSLLTLASVGGYWLARWVFPYGRPDQWLTGDRAVTLAASAGAMLSERMGVSLPVGPGTVLAVAVGMACVSMICRALLILGAMLAVGLGL</sequence>
<dbReference type="Pfam" id="PF13272">
    <property type="entry name" value="Holin_2-3"/>
    <property type="match status" value="1"/>
</dbReference>
<keyword evidence="1" id="KW-1133">Transmembrane helix</keyword>
<dbReference type="HOGENOM" id="CLU_133700_0_0_7"/>
<feature type="transmembrane region" description="Helical" evidence="1">
    <location>
        <begin position="43"/>
        <end position="63"/>
    </location>
</feature>